<accession>A0A7V7QMW2</accession>
<name>A0A7V7QMW2_9FIRM</name>
<protein>
    <submittedName>
        <fullName evidence="2">Hemerythrin domain-containing protein</fullName>
    </submittedName>
</protein>
<reference evidence="2 3" key="2">
    <citation type="submission" date="2020-02" db="EMBL/GenBank/DDBJ databases">
        <title>Candidatus Galacturonibacter soehngenii shows hetero-acetogenic catabolism of galacturonic acid but lacks a canonical carbon monoxide dehydrogenase/acetyl-CoA synthase complex.</title>
        <authorList>
            <person name="Diender M."/>
            <person name="Stouten G.R."/>
            <person name="Petersen J.F."/>
            <person name="Nielsen P.H."/>
            <person name="Dueholm M.S."/>
            <person name="Pronk J.T."/>
            <person name="Van Loosdrecht M.C.M."/>
        </authorList>
    </citation>
    <scope>NUCLEOTIDE SEQUENCE [LARGE SCALE GENOMIC DNA]</scope>
    <source>
        <strain evidence="2">GalUA</strain>
    </source>
</reference>
<dbReference type="InterPro" id="IPR012312">
    <property type="entry name" value="Hemerythrin-like"/>
</dbReference>
<sequence length="134" mass="15820">MNLSSYLEQHKSIRDEINWIQSNLTTVKVEEHAEEIALHINQLSGKLKIHLMNEDKFLYPSLIANPDMAIKQMAIDYQNEMGDLQERFKSFKDKYNVKSKLLEKKESFVEEAKVVICAIEDRILKEEKEIYLFI</sequence>
<feature type="domain" description="Hemerythrin-like" evidence="1">
    <location>
        <begin position="7"/>
        <end position="131"/>
    </location>
</feature>
<evidence type="ECO:0000313" key="3">
    <source>
        <dbReference type="Proteomes" id="UP000461768"/>
    </source>
</evidence>
<reference evidence="2 3" key="1">
    <citation type="submission" date="2019-09" db="EMBL/GenBank/DDBJ databases">
        <authorList>
            <person name="Valk L.C."/>
        </authorList>
    </citation>
    <scope>NUCLEOTIDE SEQUENCE [LARGE SCALE GENOMIC DNA]</scope>
    <source>
        <strain evidence="2">GalUA</strain>
    </source>
</reference>
<dbReference type="AlphaFoldDB" id="A0A7V7QMW2"/>
<dbReference type="RefSeq" id="WP_151143387.1">
    <property type="nucleotide sequence ID" value="NZ_WAGX01000004.1"/>
</dbReference>
<comment type="caution">
    <text evidence="2">The sequence shown here is derived from an EMBL/GenBank/DDBJ whole genome shotgun (WGS) entry which is preliminary data.</text>
</comment>
<proteinExistence type="predicted"/>
<dbReference type="OrthoDB" id="360658at2"/>
<evidence type="ECO:0000259" key="1">
    <source>
        <dbReference type="Pfam" id="PF01814"/>
    </source>
</evidence>
<evidence type="ECO:0000313" key="2">
    <source>
        <dbReference type="EMBL" id="KAB1440095.1"/>
    </source>
</evidence>
<keyword evidence="3" id="KW-1185">Reference proteome</keyword>
<dbReference type="Pfam" id="PF01814">
    <property type="entry name" value="Hemerythrin"/>
    <property type="match status" value="1"/>
</dbReference>
<organism evidence="2 3">
    <name type="scientific">Candidatus Galacturonatibacter soehngenii</name>
    <dbReference type="NCBI Taxonomy" id="2307010"/>
    <lineage>
        <taxon>Bacteria</taxon>
        <taxon>Bacillati</taxon>
        <taxon>Bacillota</taxon>
        <taxon>Clostridia</taxon>
        <taxon>Lachnospirales</taxon>
        <taxon>Lachnospiraceae</taxon>
        <taxon>Candidatus Galacturonatibacter</taxon>
    </lineage>
</organism>
<dbReference type="EMBL" id="WAGX01000004">
    <property type="protein sequence ID" value="KAB1440095.1"/>
    <property type="molecule type" value="Genomic_DNA"/>
</dbReference>
<dbReference type="Proteomes" id="UP000461768">
    <property type="component" value="Unassembled WGS sequence"/>
</dbReference>
<gene>
    <name evidence="2" type="ORF">F7O84_06880</name>
</gene>